<evidence type="ECO:0000313" key="3">
    <source>
        <dbReference type="Proteomes" id="UP000092177"/>
    </source>
</evidence>
<reference evidence="3" key="1">
    <citation type="journal article" date="2017" name="BMC Genomics">
        <title>Gapless genome assembly of Colletotrichum higginsianum reveals chromosome structure and association of transposable elements with secondary metabolite gene clusters.</title>
        <authorList>
            <person name="Dallery J.-F."/>
            <person name="Lapalu N."/>
            <person name="Zampounis A."/>
            <person name="Pigne S."/>
            <person name="Luyten I."/>
            <person name="Amselem J."/>
            <person name="Wittenberg A.H.J."/>
            <person name="Zhou S."/>
            <person name="de Queiroz M.V."/>
            <person name="Robin G.P."/>
            <person name="Auger A."/>
            <person name="Hainaut M."/>
            <person name="Henrissat B."/>
            <person name="Kim K.-T."/>
            <person name="Lee Y.-H."/>
            <person name="Lespinet O."/>
            <person name="Schwartz D.C."/>
            <person name="Thon M.R."/>
            <person name="O'Connell R.J."/>
        </authorList>
    </citation>
    <scope>NUCLEOTIDE SEQUENCE [LARGE SCALE GENOMIC DNA]</scope>
    <source>
        <strain evidence="3">IMI 349063</strain>
    </source>
</reference>
<dbReference type="GO" id="GO:0016747">
    <property type="term" value="F:acyltransferase activity, transferring groups other than amino-acyl groups"/>
    <property type="evidence" value="ECO:0007669"/>
    <property type="project" value="TreeGrafter"/>
</dbReference>
<dbReference type="InterPro" id="IPR050317">
    <property type="entry name" value="Plant_Fungal_Acyltransferase"/>
</dbReference>
<sequence length="548" mass="60073">MDNPESVGPVSVDAVARRRRYVFPVMATNTYTAAPVHPGIGSSLEGPRTVTTQLSVFDLIPPRVYIKFIVYLPLKLDVSFQQAFSHLQAGLRTTLQQFPFLNGRIYPRDEREPGWRPGHIVVSHDAAGQSDPEKPPRQLVFKDLSQVLPDYEDLRDNGFEFSAFDDELVLAAPFVPDLTGGADVFLAQANFVNGGCILATGFHHSACDATGMVTAMRAWSEHCRNLGQPHDDADLCSWLAPESFDRTLLERLWSKSPAKPASDIPRDTWGFLGFQPPGTEEDPAAVAAAAAAEDTAPSSAPVRTMESSIFYISPENFNNLKKEVLDSSHNDDDDNDKALSANDALLALFWRALMKARYNAAKAAGKATPPGEISYLESPVDGRPDFDPALPSSYAGNLVIVNKVPMPVAQLASPETSLRDVAQRIRAQAAKVNPGLVKDAFTLMREVPDYTKLRHAFTRLDGFDVMITSVLLLPLDDIGFGGDVFGNDGRPESLRPLMDAFNANFRLCMVLPMKGHGGIELLVSLFADEMEQLLEDDEFAKYAAFCCH</sequence>
<dbReference type="EMBL" id="LTAN01000010">
    <property type="protein sequence ID" value="OBR02684.1"/>
    <property type="molecule type" value="Genomic_DNA"/>
</dbReference>
<dbReference type="VEuPathDB" id="FungiDB:CH63R_13910"/>
<protein>
    <submittedName>
        <fullName evidence="2">Transferase family protein</fullName>
    </submittedName>
</protein>
<dbReference type="AlphaFoldDB" id="A0A1B7XSH6"/>
<evidence type="ECO:0000313" key="2">
    <source>
        <dbReference type="EMBL" id="OBR02684.1"/>
    </source>
</evidence>
<keyword evidence="3" id="KW-1185">Reference proteome</keyword>
<dbReference type="KEGG" id="chig:CH63R_13910"/>
<dbReference type="PANTHER" id="PTHR31642">
    <property type="entry name" value="TRICHOTHECENE 3-O-ACETYLTRANSFERASE"/>
    <property type="match status" value="1"/>
</dbReference>
<dbReference type="Gene3D" id="3.30.559.10">
    <property type="entry name" value="Chloramphenicol acetyltransferase-like domain"/>
    <property type="match status" value="2"/>
</dbReference>
<proteinExistence type="predicted"/>
<dbReference type="InterPro" id="IPR023213">
    <property type="entry name" value="CAT-like_dom_sf"/>
</dbReference>
<organism evidence="2 3">
    <name type="scientific">Colletotrichum higginsianum (strain IMI 349063)</name>
    <name type="common">Crucifer anthracnose fungus</name>
    <dbReference type="NCBI Taxonomy" id="759273"/>
    <lineage>
        <taxon>Eukaryota</taxon>
        <taxon>Fungi</taxon>
        <taxon>Dikarya</taxon>
        <taxon>Ascomycota</taxon>
        <taxon>Pezizomycotina</taxon>
        <taxon>Sordariomycetes</taxon>
        <taxon>Hypocreomycetidae</taxon>
        <taxon>Glomerellales</taxon>
        <taxon>Glomerellaceae</taxon>
        <taxon>Colletotrichum</taxon>
        <taxon>Colletotrichum destructivum species complex</taxon>
    </lineage>
</organism>
<dbReference type="RefSeq" id="XP_018151202.1">
    <property type="nucleotide sequence ID" value="XM_018308884.1"/>
</dbReference>
<dbReference type="Proteomes" id="UP000092177">
    <property type="component" value="Chromosome 10"/>
</dbReference>
<keyword evidence="1 2" id="KW-0808">Transferase</keyword>
<dbReference type="OrthoDB" id="1862401at2759"/>
<dbReference type="GeneID" id="28872991"/>
<dbReference type="PANTHER" id="PTHR31642:SF310">
    <property type="entry name" value="FATTY ALCOHOL:CAFFEOYL-COA ACYLTRANSFERASE"/>
    <property type="match status" value="1"/>
</dbReference>
<dbReference type="GO" id="GO:0044550">
    <property type="term" value="P:secondary metabolite biosynthetic process"/>
    <property type="evidence" value="ECO:0007669"/>
    <property type="project" value="TreeGrafter"/>
</dbReference>
<name>A0A1B7XSH6_COLHI</name>
<evidence type="ECO:0000256" key="1">
    <source>
        <dbReference type="ARBA" id="ARBA00022679"/>
    </source>
</evidence>
<dbReference type="Pfam" id="PF02458">
    <property type="entry name" value="Transferase"/>
    <property type="match status" value="1"/>
</dbReference>
<gene>
    <name evidence="2" type="ORF">CH63R_13910</name>
</gene>
<comment type="caution">
    <text evidence="2">The sequence shown here is derived from an EMBL/GenBank/DDBJ whole genome shotgun (WGS) entry which is preliminary data.</text>
</comment>
<accession>A0A1B7XSH6</accession>